<dbReference type="AlphaFoldDB" id="A0A0R1XKG8"/>
<reference evidence="6 7" key="1">
    <citation type="journal article" date="2015" name="Genome Announc.">
        <title>Expanding the biotechnology potential of lactobacilli through comparative genomics of 213 strains and associated genera.</title>
        <authorList>
            <person name="Sun Z."/>
            <person name="Harris H.M."/>
            <person name="McCann A."/>
            <person name="Guo C."/>
            <person name="Argimon S."/>
            <person name="Zhang W."/>
            <person name="Yang X."/>
            <person name="Jeffery I.B."/>
            <person name="Cooney J.C."/>
            <person name="Kagawa T.F."/>
            <person name="Liu W."/>
            <person name="Song Y."/>
            <person name="Salvetti E."/>
            <person name="Wrobel A."/>
            <person name="Rasinkangas P."/>
            <person name="Parkhill J."/>
            <person name="Rea M.C."/>
            <person name="O'Sullivan O."/>
            <person name="Ritari J."/>
            <person name="Douillard F.P."/>
            <person name="Paul Ross R."/>
            <person name="Yang R."/>
            <person name="Briner A.E."/>
            <person name="Felis G.E."/>
            <person name="de Vos W.M."/>
            <person name="Barrangou R."/>
            <person name="Klaenhammer T.R."/>
            <person name="Caufield P.W."/>
            <person name="Cui Y."/>
            <person name="Zhang H."/>
            <person name="O'Toole P.W."/>
        </authorList>
    </citation>
    <scope>NUCLEOTIDE SEQUENCE [LARGE SCALE GENOMIC DNA]</scope>
    <source>
        <strain evidence="6 7">DSM 6035</strain>
    </source>
</reference>
<evidence type="ECO:0000256" key="4">
    <source>
        <dbReference type="ARBA" id="ARBA00022679"/>
    </source>
</evidence>
<evidence type="ECO:0000259" key="5">
    <source>
        <dbReference type="Pfam" id="PF00535"/>
    </source>
</evidence>
<evidence type="ECO:0000256" key="1">
    <source>
        <dbReference type="ARBA" id="ARBA00004776"/>
    </source>
</evidence>
<feature type="domain" description="Glycosyltransferase 2-like" evidence="5">
    <location>
        <begin position="6"/>
        <end position="180"/>
    </location>
</feature>
<dbReference type="EMBL" id="AZGM01000004">
    <property type="protein sequence ID" value="KRM30714.1"/>
    <property type="molecule type" value="Genomic_DNA"/>
</dbReference>
<evidence type="ECO:0000313" key="6">
    <source>
        <dbReference type="EMBL" id="KRM30714.1"/>
    </source>
</evidence>
<evidence type="ECO:0000313" key="7">
    <source>
        <dbReference type="Proteomes" id="UP000051412"/>
    </source>
</evidence>
<dbReference type="OrthoDB" id="7665907at2"/>
<gene>
    <name evidence="6" type="ORF">FD32_GL001478</name>
</gene>
<sequence>MKYASVIVTFNRKKKLVGALQCLLEQTVRPQRIFIIDNCSTDGTQDLLKKEHLLENPLINYQRMEKNYGGSGGFYYGIKKAMDHTDQFDYLSISDDDAFYEKDYFELISKAADKHPECKAFCGTVLYEDGTIQTDHRRRVVNRKWVKELDIPINEYKDNFYVDTFSFVGCVISKDILKKIGLPNKDYFIYFDDTEYSLRVDELTKILNVSKARIIHKTPRKDTTIVNISWKNYYGIRNQILMRKKHSDWKLLTLYLLWHQMKFNIHVLKSNEYKGIRRKALYVYNRGFKDGLKGIDGKNKEFLPGKKI</sequence>
<evidence type="ECO:0000256" key="3">
    <source>
        <dbReference type="ARBA" id="ARBA00022676"/>
    </source>
</evidence>
<name>A0A0R1XKG8_9LACO</name>
<dbReference type="InterPro" id="IPR001173">
    <property type="entry name" value="Glyco_trans_2-like"/>
</dbReference>
<dbReference type="STRING" id="1423782.FD32_GL001478"/>
<comment type="pathway">
    <text evidence="1">Cell wall biogenesis; cell wall polysaccharide biosynthesis.</text>
</comment>
<organism evidence="6 7">
    <name type="scientific">Limosilactobacillus panis DSM 6035</name>
    <dbReference type="NCBI Taxonomy" id="1423782"/>
    <lineage>
        <taxon>Bacteria</taxon>
        <taxon>Bacillati</taxon>
        <taxon>Bacillota</taxon>
        <taxon>Bacilli</taxon>
        <taxon>Lactobacillales</taxon>
        <taxon>Lactobacillaceae</taxon>
        <taxon>Limosilactobacillus</taxon>
    </lineage>
</organism>
<keyword evidence="7" id="KW-1185">Reference proteome</keyword>
<dbReference type="PANTHER" id="PTHR43179">
    <property type="entry name" value="RHAMNOSYLTRANSFERASE WBBL"/>
    <property type="match status" value="1"/>
</dbReference>
<comment type="caution">
    <text evidence="6">The sequence shown here is derived from an EMBL/GenBank/DDBJ whole genome shotgun (WGS) entry which is preliminary data.</text>
</comment>
<dbReference type="PANTHER" id="PTHR43179:SF12">
    <property type="entry name" value="GALACTOFURANOSYLTRANSFERASE GLFT2"/>
    <property type="match status" value="1"/>
</dbReference>
<dbReference type="GO" id="GO:0016757">
    <property type="term" value="F:glycosyltransferase activity"/>
    <property type="evidence" value="ECO:0007669"/>
    <property type="project" value="UniProtKB-KW"/>
</dbReference>
<dbReference type="RefSeq" id="WP_053003008.1">
    <property type="nucleotide sequence ID" value="NZ_AZGM01000004.1"/>
</dbReference>
<dbReference type="Proteomes" id="UP000051412">
    <property type="component" value="Unassembled WGS sequence"/>
</dbReference>
<proteinExistence type="inferred from homology"/>
<dbReference type="Pfam" id="PF00535">
    <property type="entry name" value="Glycos_transf_2"/>
    <property type="match status" value="1"/>
</dbReference>
<protein>
    <submittedName>
        <fullName evidence="6">Glycosyltransferase</fullName>
    </submittedName>
</protein>
<keyword evidence="4 6" id="KW-0808">Transferase</keyword>
<accession>A0A0R1XKG8</accession>
<dbReference type="PATRIC" id="fig|1423782.4.peg.1536"/>
<comment type="similarity">
    <text evidence="2">Belongs to the glycosyltransferase 2 family.</text>
</comment>
<dbReference type="Gene3D" id="3.90.550.10">
    <property type="entry name" value="Spore Coat Polysaccharide Biosynthesis Protein SpsA, Chain A"/>
    <property type="match status" value="1"/>
</dbReference>
<keyword evidence="3" id="KW-0328">Glycosyltransferase</keyword>
<evidence type="ECO:0000256" key="2">
    <source>
        <dbReference type="ARBA" id="ARBA00006739"/>
    </source>
</evidence>
<dbReference type="InterPro" id="IPR029044">
    <property type="entry name" value="Nucleotide-diphossugar_trans"/>
</dbReference>
<dbReference type="SUPFAM" id="SSF53448">
    <property type="entry name" value="Nucleotide-diphospho-sugar transferases"/>
    <property type="match status" value="1"/>
</dbReference>